<comment type="subcellular location">
    <subcellularLocation>
        <location evidence="1">Nucleus</location>
    </subcellularLocation>
</comment>
<evidence type="ECO:0000256" key="3">
    <source>
        <dbReference type="ARBA" id="ARBA00023125"/>
    </source>
</evidence>
<comment type="caution">
    <text evidence="7">The sequence shown here is derived from an EMBL/GenBank/DDBJ whole genome shotgun (WGS) entry which is preliminary data.</text>
</comment>
<dbReference type="AlphaFoldDB" id="A0A8H6S7Z8"/>
<gene>
    <name evidence="7" type="ORF">MIND_01196700</name>
</gene>
<proteinExistence type="predicted"/>
<evidence type="ECO:0000313" key="7">
    <source>
        <dbReference type="EMBL" id="KAF7292975.1"/>
    </source>
</evidence>
<evidence type="ECO:0000256" key="5">
    <source>
        <dbReference type="ARBA" id="ARBA00023242"/>
    </source>
</evidence>
<name>A0A8H6S7Z8_9AGAR</name>
<keyword evidence="5" id="KW-0539">Nucleus</keyword>
<organism evidence="7 8">
    <name type="scientific">Mycena indigotica</name>
    <dbReference type="NCBI Taxonomy" id="2126181"/>
    <lineage>
        <taxon>Eukaryota</taxon>
        <taxon>Fungi</taxon>
        <taxon>Dikarya</taxon>
        <taxon>Basidiomycota</taxon>
        <taxon>Agaricomycotina</taxon>
        <taxon>Agaricomycetes</taxon>
        <taxon>Agaricomycetidae</taxon>
        <taxon>Agaricales</taxon>
        <taxon>Marasmiineae</taxon>
        <taxon>Mycenaceae</taxon>
        <taxon>Mycena</taxon>
    </lineage>
</organism>
<evidence type="ECO:0000256" key="6">
    <source>
        <dbReference type="SAM" id="MobiDB-lite"/>
    </source>
</evidence>
<evidence type="ECO:0008006" key="9">
    <source>
        <dbReference type="Google" id="ProtNLM"/>
    </source>
</evidence>
<keyword evidence="3" id="KW-0238">DNA-binding</keyword>
<dbReference type="GO" id="GO:0000981">
    <property type="term" value="F:DNA-binding transcription factor activity, RNA polymerase II-specific"/>
    <property type="evidence" value="ECO:0007669"/>
    <property type="project" value="TreeGrafter"/>
</dbReference>
<keyword evidence="8" id="KW-1185">Reference proteome</keyword>
<evidence type="ECO:0000313" key="8">
    <source>
        <dbReference type="Proteomes" id="UP000636479"/>
    </source>
</evidence>
<evidence type="ECO:0000256" key="4">
    <source>
        <dbReference type="ARBA" id="ARBA00023163"/>
    </source>
</evidence>
<dbReference type="EMBL" id="JACAZF010000011">
    <property type="protein sequence ID" value="KAF7292975.1"/>
    <property type="molecule type" value="Genomic_DNA"/>
</dbReference>
<dbReference type="GO" id="GO:0000976">
    <property type="term" value="F:transcription cis-regulatory region binding"/>
    <property type="evidence" value="ECO:0007669"/>
    <property type="project" value="TreeGrafter"/>
</dbReference>
<dbReference type="PANTHER" id="PTHR31845">
    <property type="entry name" value="FINGER DOMAIN PROTEIN, PUTATIVE-RELATED"/>
    <property type="match status" value="1"/>
</dbReference>
<sequence>MNPVPPPPPSINTTMSDGRSSILNATVAYPSYLPPTDRLWSFVDDATGIDWYAPMLAIQQLSKLPFASLAIPPPPPLVFPPGELTLSKILPDEQIFSLLNLFDERYTPWLNFKPARNTNSAVLDMVCCAVAARHLDNSPASIQAKMLLQKLTDDSIAKIIMNPRPHESVESIQALLILSLWAPLGGPVDNEGRDGRLLVASAVSMAMNLRLNQASLKASSLRKRILNPDEQRKLVEAVDNARLWIALTNTESMLCLGTGRIPLSRRSPEDLHEVQFPKAFHHDTNYNDLRLGLVASAFDLLEDGANNRLQAGMDVDEWYDQITVILEKMKRVKRLMGPLPFVLEREQFYFHMLNIYEAMCRLLILYHAMWDARGSVGSVPPGESWHQFFKPHGMEAVGEWGREMAISTEALLTYVLAADSRLLSTAPDNIFTMVALTSGYLIGVKFLMFRGGTDLLGSSDLLLSKVVSQLGSAVCGPGHAAQRTALLVRGMIAKWEARHRPPPQRPTPNRSPSSQPFPSSSLPLPSPSSYPTPNSDGSMVQKTPNSEFLELSAFTEPLNQMSPLPDIDFSLFMDSMSMDPEFWGNLAQQAHLLPGHE</sequence>
<dbReference type="GO" id="GO:0005634">
    <property type="term" value="C:nucleus"/>
    <property type="evidence" value="ECO:0007669"/>
    <property type="project" value="UniProtKB-SubCell"/>
</dbReference>
<reference evidence="7" key="1">
    <citation type="submission" date="2020-05" db="EMBL/GenBank/DDBJ databases">
        <title>Mycena genomes resolve the evolution of fungal bioluminescence.</title>
        <authorList>
            <person name="Tsai I.J."/>
        </authorList>
    </citation>
    <scope>NUCLEOTIDE SEQUENCE</scope>
    <source>
        <strain evidence="7">171206Taipei</strain>
    </source>
</reference>
<dbReference type="InterPro" id="IPR051089">
    <property type="entry name" value="prtT"/>
</dbReference>
<evidence type="ECO:0000256" key="1">
    <source>
        <dbReference type="ARBA" id="ARBA00004123"/>
    </source>
</evidence>
<accession>A0A8H6S7Z8</accession>
<dbReference type="OrthoDB" id="2595934at2759"/>
<keyword evidence="4" id="KW-0804">Transcription</keyword>
<feature type="compositionally biased region" description="Low complexity" evidence="6">
    <location>
        <begin position="507"/>
        <end position="523"/>
    </location>
</feature>
<feature type="region of interest" description="Disordered" evidence="6">
    <location>
        <begin position="498"/>
        <end position="542"/>
    </location>
</feature>
<keyword evidence="2" id="KW-0805">Transcription regulation</keyword>
<dbReference type="GeneID" id="59350993"/>
<protein>
    <recommendedName>
        <fullName evidence="9">Transcription factor domain-containing protein</fullName>
    </recommendedName>
</protein>
<dbReference type="Proteomes" id="UP000636479">
    <property type="component" value="Unassembled WGS sequence"/>
</dbReference>
<dbReference type="PANTHER" id="PTHR31845:SF17">
    <property type="entry name" value="ZN(II)2CYS6 TRANSCRIPTION FACTOR (EUROFUNG)"/>
    <property type="match status" value="1"/>
</dbReference>
<evidence type="ECO:0000256" key="2">
    <source>
        <dbReference type="ARBA" id="ARBA00023015"/>
    </source>
</evidence>
<dbReference type="RefSeq" id="XP_037215403.1">
    <property type="nucleotide sequence ID" value="XM_037368477.1"/>
</dbReference>
<dbReference type="CDD" id="cd12148">
    <property type="entry name" value="fungal_TF_MHR"/>
    <property type="match status" value="1"/>
</dbReference>